<dbReference type="EMBL" id="CP016033">
    <property type="protein sequence ID" value="ANK12746.1"/>
    <property type="molecule type" value="Genomic_DNA"/>
</dbReference>
<feature type="transmembrane region" description="Helical" evidence="6">
    <location>
        <begin position="342"/>
        <end position="360"/>
    </location>
</feature>
<organism evidence="7 8">
    <name type="scientific">Erythrobacter neustonensis</name>
    <dbReference type="NCBI Taxonomy" id="1112"/>
    <lineage>
        <taxon>Bacteria</taxon>
        <taxon>Pseudomonadati</taxon>
        <taxon>Pseudomonadota</taxon>
        <taxon>Alphaproteobacteria</taxon>
        <taxon>Sphingomonadales</taxon>
        <taxon>Erythrobacteraceae</taxon>
        <taxon>Erythrobacter/Porphyrobacter group</taxon>
        <taxon>Erythrobacter</taxon>
    </lineage>
</organism>
<feature type="transmembrane region" description="Helical" evidence="6">
    <location>
        <begin position="287"/>
        <end position="307"/>
    </location>
</feature>
<evidence type="ECO:0000256" key="6">
    <source>
        <dbReference type="SAM" id="Phobius"/>
    </source>
</evidence>
<protein>
    <submittedName>
        <fullName evidence="7">LPS export ABC transporter permease LptG</fullName>
    </submittedName>
</protein>
<keyword evidence="3 6" id="KW-0812">Transmembrane</keyword>
<dbReference type="RefSeq" id="WP_068350656.1">
    <property type="nucleotide sequence ID" value="NZ_CP016033.1"/>
</dbReference>
<dbReference type="InterPro" id="IPR005495">
    <property type="entry name" value="LptG/LptF_permease"/>
</dbReference>
<gene>
    <name evidence="7" type="ORF">A9D12_07070</name>
</gene>
<feature type="transmembrane region" description="Helical" evidence="6">
    <location>
        <begin position="12"/>
        <end position="37"/>
    </location>
</feature>
<evidence type="ECO:0000256" key="4">
    <source>
        <dbReference type="ARBA" id="ARBA00022989"/>
    </source>
</evidence>
<dbReference type="PANTHER" id="PTHR33529:SF2">
    <property type="entry name" value="LIPOPOLYSACCHARIDE EXPORT SYSTEM PERMEASE PROTEIN LPTG"/>
    <property type="match status" value="1"/>
</dbReference>
<accession>A0A192D402</accession>
<dbReference type="NCBIfam" id="TIGR04408">
    <property type="entry name" value="LptG_lptG"/>
    <property type="match status" value="1"/>
</dbReference>
<keyword evidence="5 6" id="KW-0472">Membrane</keyword>
<keyword evidence="4 6" id="KW-1133">Transmembrane helix</keyword>
<dbReference type="PANTHER" id="PTHR33529">
    <property type="entry name" value="SLR0882 PROTEIN-RELATED"/>
    <property type="match status" value="1"/>
</dbReference>
<evidence type="ECO:0000256" key="2">
    <source>
        <dbReference type="ARBA" id="ARBA00022475"/>
    </source>
</evidence>
<feature type="transmembrane region" description="Helical" evidence="6">
    <location>
        <begin position="108"/>
        <end position="125"/>
    </location>
</feature>
<feature type="transmembrane region" description="Helical" evidence="6">
    <location>
        <begin position="72"/>
        <end position="88"/>
    </location>
</feature>
<comment type="subcellular location">
    <subcellularLocation>
        <location evidence="1">Cell membrane</location>
        <topology evidence="1">Multi-pass membrane protein</topology>
    </subcellularLocation>
</comment>
<keyword evidence="8" id="KW-1185">Reference proteome</keyword>
<dbReference type="Pfam" id="PF03739">
    <property type="entry name" value="LptF_LptG"/>
    <property type="match status" value="1"/>
</dbReference>
<evidence type="ECO:0000256" key="5">
    <source>
        <dbReference type="ARBA" id="ARBA00023136"/>
    </source>
</evidence>
<evidence type="ECO:0000313" key="8">
    <source>
        <dbReference type="Proteomes" id="UP000078263"/>
    </source>
</evidence>
<dbReference type="STRING" id="1112.A9D12_07070"/>
<proteinExistence type="predicted"/>
<dbReference type="Proteomes" id="UP000078263">
    <property type="component" value="Chromosome"/>
</dbReference>
<evidence type="ECO:0000256" key="1">
    <source>
        <dbReference type="ARBA" id="ARBA00004651"/>
    </source>
</evidence>
<feature type="transmembrane region" description="Helical" evidence="6">
    <location>
        <begin position="313"/>
        <end position="330"/>
    </location>
</feature>
<dbReference type="GO" id="GO:0055085">
    <property type="term" value="P:transmembrane transport"/>
    <property type="evidence" value="ECO:0007669"/>
    <property type="project" value="InterPro"/>
</dbReference>
<reference evidence="7 8" key="1">
    <citation type="submission" date="2016-05" db="EMBL/GenBank/DDBJ databases">
        <title>Compelete Genome Sequence of Bacteriochlorophyll-Synthesizing Bacterium Porphyrobacter neustonensis DSM 9434.</title>
        <authorList>
            <person name="Shi X.-L."/>
            <person name="Wu Y.-H."/>
            <person name="Cheng H."/>
            <person name="Xu L."/>
            <person name="Zhang X.-Q."/>
            <person name="Wang C.-S."/>
            <person name="Xu X.-W."/>
        </authorList>
    </citation>
    <scope>NUCLEOTIDE SEQUENCE [LARGE SCALE GENOMIC DNA]</scope>
    <source>
        <strain evidence="7 8">DSM 9434</strain>
    </source>
</reference>
<keyword evidence="2" id="KW-1003">Cell membrane</keyword>
<dbReference type="KEGG" id="pns:A9D12_07070"/>
<evidence type="ECO:0000256" key="3">
    <source>
        <dbReference type="ARBA" id="ARBA00022692"/>
    </source>
</evidence>
<dbReference type="OrthoDB" id="9798468at2"/>
<name>A0A192D402_9SPHN</name>
<dbReference type="InterPro" id="IPR030923">
    <property type="entry name" value="LptG"/>
</dbReference>
<dbReference type="GO" id="GO:0015920">
    <property type="term" value="P:lipopolysaccharide transport"/>
    <property type="evidence" value="ECO:0007669"/>
    <property type="project" value="TreeGrafter"/>
</dbReference>
<evidence type="ECO:0000313" key="7">
    <source>
        <dbReference type="EMBL" id="ANK12746.1"/>
    </source>
</evidence>
<sequence>MQMDFFPSRTLTVYLAKLFVVRILAVLVMLVLVLLALDLLSQTGDILAVPGNGQAEVLQYASLRAPQLVSRFLPYSVLLATLITLVTLNQNSEVVAMKAAGLSAHQVLAPLLLTAAIIAAASFAFNERIVTRANATLSAWEAAEYGPIPQSDESGNAPRANIYLTDGDNILAAAGLTGSGENIVLTGVTWYVRAPGGIIREQIRSPRATFAAPGWRLEQPVRFDVAGAITERPASLVVGQGLLPERIMLQSVNVDALSFWELGRSIDAYETAGRNTDEMRAKWWHRLSGPLSALLMPLLGSIAAFGLARSGQLFVRAIIGMALGFAYFVVDNAALAMGSFGGYPPFLAAWAPFFLFLLLGETVLVRTEE</sequence>
<dbReference type="AlphaFoldDB" id="A0A192D402"/>
<dbReference type="GO" id="GO:0043190">
    <property type="term" value="C:ATP-binding cassette (ABC) transporter complex"/>
    <property type="evidence" value="ECO:0007669"/>
    <property type="project" value="InterPro"/>
</dbReference>